<dbReference type="EMBL" id="CP047476">
    <property type="protein sequence ID" value="QIA65085.1"/>
    <property type="molecule type" value="Genomic_DNA"/>
</dbReference>
<proteinExistence type="predicted"/>
<dbReference type="Proteomes" id="UP000464262">
    <property type="component" value="Chromosome 2"/>
</dbReference>
<accession>A0A7Z2T6B8</accession>
<reference evidence="1 2" key="1">
    <citation type="submission" date="2020-01" db="EMBL/GenBank/DDBJ databases">
        <title>Whole genome and functional gene identification of agarase of Vibrio HN897.</title>
        <authorList>
            <person name="Liu Y."/>
            <person name="Zhao Z."/>
        </authorList>
    </citation>
    <scope>NUCLEOTIDE SEQUENCE [LARGE SCALE GENOMIC DNA]</scope>
    <source>
        <strain evidence="1 2">HN897</strain>
    </source>
</reference>
<dbReference type="AlphaFoldDB" id="A0A7Z2T6B8"/>
<keyword evidence="2" id="KW-1185">Reference proteome</keyword>
<protein>
    <submittedName>
        <fullName evidence="1">Uncharacterized protein</fullName>
    </submittedName>
</protein>
<dbReference type="RefSeq" id="WP_164649984.1">
    <property type="nucleotide sequence ID" value="NZ_CP047476.1"/>
</dbReference>
<evidence type="ECO:0000313" key="1">
    <source>
        <dbReference type="EMBL" id="QIA65085.1"/>
    </source>
</evidence>
<name>A0A7Z2T6B8_9VIBR</name>
<organism evidence="1 2">
    <name type="scientific">Vibrio astriarenae</name>
    <dbReference type="NCBI Taxonomy" id="1481923"/>
    <lineage>
        <taxon>Bacteria</taxon>
        <taxon>Pseudomonadati</taxon>
        <taxon>Pseudomonadota</taxon>
        <taxon>Gammaproteobacteria</taxon>
        <taxon>Vibrionales</taxon>
        <taxon>Vibrionaceae</taxon>
        <taxon>Vibrio</taxon>
    </lineage>
</organism>
<sequence>MAQGLFDDSGKVNPDVAADFETIHHLRERISFYLEDFLKKCPTSMIKGGLMQESLNADIEHYLGVNNDNKPIEKLNKTTVPSELSPLGKANLVKYIQEDYHCLFKLSQLGHIRNDTMLKIFDNALT</sequence>
<evidence type="ECO:0000313" key="2">
    <source>
        <dbReference type="Proteomes" id="UP000464262"/>
    </source>
</evidence>
<gene>
    <name evidence="1" type="ORF">GT360_16110</name>
</gene>
<dbReference type="KEGG" id="vas:GT360_16110"/>